<dbReference type="InterPro" id="IPR037175">
    <property type="entry name" value="KFase_sf"/>
</dbReference>
<dbReference type="STRING" id="1459636.NTE_01186"/>
<evidence type="ECO:0000313" key="2">
    <source>
        <dbReference type="Proteomes" id="UP000028194"/>
    </source>
</evidence>
<dbReference type="Pfam" id="PF04199">
    <property type="entry name" value="Cyclase"/>
    <property type="match status" value="1"/>
</dbReference>
<dbReference type="InterPro" id="IPR007325">
    <property type="entry name" value="KFase/CYL"/>
</dbReference>
<dbReference type="PANTHER" id="PTHR31118:SF12">
    <property type="entry name" value="CYCLASE-LIKE PROTEIN 2"/>
    <property type="match status" value="1"/>
</dbReference>
<dbReference type="Gene3D" id="3.50.30.50">
    <property type="entry name" value="Putative cyclase"/>
    <property type="match status" value="1"/>
</dbReference>
<dbReference type="PANTHER" id="PTHR31118">
    <property type="entry name" value="CYCLASE-LIKE PROTEIN 2"/>
    <property type="match status" value="1"/>
</dbReference>
<dbReference type="HOGENOM" id="CLU_030671_2_0_2"/>
<keyword evidence="2" id="KW-1185">Reference proteome</keyword>
<dbReference type="GO" id="GO:0019441">
    <property type="term" value="P:L-tryptophan catabolic process to kynurenine"/>
    <property type="evidence" value="ECO:0007669"/>
    <property type="project" value="InterPro"/>
</dbReference>
<dbReference type="EMBL" id="CP007174">
    <property type="protein sequence ID" value="AIF83258.1"/>
    <property type="molecule type" value="Genomic_DNA"/>
</dbReference>
<protein>
    <submittedName>
        <fullName evidence="1">Kynurenine formamidase</fullName>
    </submittedName>
</protein>
<proteinExistence type="predicted"/>
<gene>
    <name evidence="1" type="ORF">NTE_01186</name>
</gene>
<dbReference type="AlphaFoldDB" id="A0A075MQ07"/>
<reference evidence="1 2" key="1">
    <citation type="journal article" date="2014" name="PLoS ONE">
        <title>Genome Sequence of Candidatus Nitrososphaera evergladensis from Group I.1b Enriched from Everglades Soil Reveals Novel Genomic Features of the Ammonia-Oxidizing Archaea.</title>
        <authorList>
            <person name="Zhalnina K.V."/>
            <person name="Dias R."/>
            <person name="Leonard M.T."/>
            <person name="Dorr de Quadros P."/>
            <person name="Camargo F.A."/>
            <person name="Drew J.C."/>
            <person name="Farmerie W.G."/>
            <person name="Daroub S.H."/>
            <person name="Triplett E.W."/>
        </authorList>
    </citation>
    <scope>NUCLEOTIDE SEQUENCE [LARGE SCALE GENOMIC DNA]</scope>
    <source>
        <strain evidence="1 2">SR1</strain>
    </source>
</reference>
<dbReference type="SUPFAM" id="SSF102198">
    <property type="entry name" value="Putative cyclase"/>
    <property type="match status" value="1"/>
</dbReference>
<dbReference type="GO" id="GO:0004061">
    <property type="term" value="F:arylformamidase activity"/>
    <property type="evidence" value="ECO:0007669"/>
    <property type="project" value="InterPro"/>
</dbReference>
<organism evidence="1 2">
    <name type="scientific">Candidatus Nitrososphaera evergladensis SR1</name>
    <dbReference type="NCBI Taxonomy" id="1459636"/>
    <lineage>
        <taxon>Archaea</taxon>
        <taxon>Nitrososphaerota</taxon>
        <taxon>Nitrososphaeria</taxon>
        <taxon>Nitrososphaerales</taxon>
        <taxon>Nitrososphaeraceae</taxon>
        <taxon>Nitrososphaera</taxon>
    </lineage>
</organism>
<accession>A0A075MQ07</accession>
<name>A0A075MQ07_9ARCH</name>
<sequence>MRERFFLLLINRGLRGNGIMMMKKVIDLTMSVSPAIKVFPGSLQPTFVGWSRFDVHGYDSEVMHMSTHTGTHMDAPSHFAPGKQAIDDISASRLVTQAVLVKVPKKADQLIEVSDISEEVRQGDTVVFATGWERQYKNSHYMTKNPGLSGKAAAYLVDKQVNAVAIDGPSIDAGFDVKFTAHNILLPSGVLAVENLCNLDKIKQKRFTLVVAPLKLAGASGSPVRALALL</sequence>
<dbReference type="Proteomes" id="UP000028194">
    <property type="component" value="Chromosome"/>
</dbReference>
<dbReference type="eggNOG" id="arCOG02462">
    <property type="taxonomic scope" value="Archaea"/>
</dbReference>
<dbReference type="KEGG" id="nev:NTE_01186"/>
<evidence type="ECO:0000313" key="1">
    <source>
        <dbReference type="EMBL" id="AIF83258.1"/>
    </source>
</evidence>